<dbReference type="AlphaFoldDB" id="A0AAD6GF09"/>
<proteinExistence type="predicted"/>
<comment type="caution">
    <text evidence="1">The sequence shown here is derived from an EMBL/GenBank/DDBJ whole genome shotgun (WGS) entry which is preliminary data.</text>
</comment>
<evidence type="ECO:0000313" key="2">
    <source>
        <dbReference type="Proteomes" id="UP001220324"/>
    </source>
</evidence>
<protein>
    <recommendedName>
        <fullName evidence="3">Transcription factor domain-containing protein</fullName>
    </recommendedName>
</protein>
<dbReference type="EMBL" id="JAQIZZ010000005">
    <property type="protein sequence ID" value="KAJ5541109.1"/>
    <property type="molecule type" value="Genomic_DNA"/>
</dbReference>
<dbReference type="InterPro" id="IPR021858">
    <property type="entry name" value="Fun_TF"/>
</dbReference>
<accession>A0AAD6GF09</accession>
<evidence type="ECO:0000313" key="1">
    <source>
        <dbReference type="EMBL" id="KAJ5541109.1"/>
    </source>
</evidence>
<reference evidence="1 2" key="1">
    <citation type="journal article" date="2023" name="IMA Fungus">
        <title>Comparative genomic study of the Penicillium genus elucidates a diverse pangenome and 15 lateral gene transfer events.</title>
        <authorList>
            <person name="Petersen C."/>
            <person name="Sorensen T."/>
            <person name="Nielsen M.R."/>
            <person name="Sondergaard T.E."/>
            <person name="Sorensen J.L."/>
            <person name="Fitzpatrick D.A."/>
            <person name="Frisvad J.C."/>
            <person name="Nielsen K.L."/>
        </authorList>
    </citation>
    <scope>NUCLEOTIDE SEQUENCE [LARGE SCALE GENOMIC DNA]</scope>
    <source>
        <strain evidence="1 2">IBT 35679</strain>
    </source>
</reference>
<name>A0AAD6GF09_9EURO</name>
<dbReference type="Proteomes" id="UP001220324">
    <property type="component" value="Unassembled WGS sequence"/>
</dbReference>
<evidence type="ECO:0008006" key="3">
    <source>
        <dbReference type="Google" id="ProtNLM"/>
    </source>
</evidence>
<keyword evidence="2" id="KW-1185">Reference proteome</keyword>
<sequence>MFNHLRASRQIILRLADSPLPSSTNENGRLFAFILEIYRYLILSNNIIPYGSIDCRTVPQDTFLDDILGTMSHFDTWGFVFGDSHGLFGTLPSIAVLAARRLTEETASQESLEMYHALHVQITEWNPPESKVPGQKLQLQRETALNLCREATFLYLETAMVPDATSDTQTLAKLQKYLDNIIYYAEQAAGSPYETIFLGPLIIAGSCMVRPDQRQLLQAGLRSNRFHMHHCLQAASLLEHLWNDPSGRLFGPYGLAITMRRHGMNLGIA</sequence>
<organism evidence="1 2">
    <name type="scientific">Penicillium frequentans</name>
    <dbReference type="NCBI Taxonomy" id="3151616"/>
    <lineage>
        <taxon>Eukaryota</taxon>
        <taxon>Fungi</taxon>
        <taxon>Dikarya</taxon>
        <taxon>Ascomycota</taxon>
        <taxon>Pezizomycotina</taxon>
        <taxon>Eurotiomycetes</taxon>
        <taxon>Eurotiomycetidae</taxon>
        <taxon>Eurotiales</taxon>
        <taxon>Aspergillaceae</taxon>
        <taxon>Penicillium</taxon>
    </lineage>
</organism>
<dbReference type="Pfam" id="PF11951">
    <property type="entry name" value="Fungal_trans_2"/>
    <property type="match status" value="1"/>
</dbReference>
<gene>
    <name evidence="1" type="ORF">N7494_006185</name>
</gene>